<comment type="caution">
    <text evidence="1">The sequence shown here is derived from an EMBL/GenBank/DDBJ whole genome shotgun (WGS) entry which is preliminary data.</text>
</comment>
<organism evidence="1 2">
    <name type="scientific">Actinomadura adrarensis</name>
    <dbReference type="NCBI Taxonomy" id="1819600"/>
    <lineage>
        <taxon>Bacteria</taxon>
        <taxon>Bacillati</taxon>
        <taxon>Actinomycetota</taxon>
        <taxon>Actinomycetes</taxon>
        <taxon>Streptosporangiales</taxon>
        <taxon>Thermomonosporaceae</taxon>
        <taxon>Actinomadura</taxon>
    </lineage>
</organism>
<protein>
    <recommendedName>
        <fullName evidence="3">Alpha/beta hydrolase</fullName>
    </recommendedName>
</protein>
<dbReference type="SUPFAM" id="SSF53474">
    <property type="entry name" value="alpha/beta-Hydrolases"/>
    <property type="match status" value="1"/>
</dbReference>
<evidence type="ECO:0000313" key="2">
    <source>
        <dbReference type="Proteomes" id="UP001597083"/>
    </source>
</evidence>
<accession>A0ABW3CE88</accession>
<dbReference type="Gene3D" id="3.40.50.1820">
    <property type="entry name" value="alpha/beta hydrolase"/>
    <property type="match status" value="1"/>
</dbReference>
<sequence>RAELVMHHLDLLDAATRGKGGDQTLVDMFKGRLDMGDIGLMGHSRGGEGVVKAALLNDARKDPYGIEAVLPLAPVDFARSTLPNIPMSVLLPYCDGDVSNQQGQHFYDDTRYSDPGERAFMSSLMMMGVNHNFFNTEWTPGVAVAPANDDWRNQSDPVCGNTSPSRLTPSEQYQVGTTYIAGFFRLVQGRETEFLPLFDGSGGTAPSAGR</sequence>
<dbReference type="InterPro" id="IPR029058">
    <property type="entry name" value="AB_hydrolase_fold"/>
</dbReference>
<feature type="non-terminal residue" evidence="1">
    <location>
        <position position="210"/>
    </location>
</feature>
<keyword evidence="2" id="KW-1185">Reference proteome</keyword>
<dbReference type="Proteomes" id="UP001597083">
    <property type="component" value="Unassembled WGS sequence"/>
</dbReference>
<gene>
    <name evidence="1" type="ORF">ACFQ07_11265</name>
</gene>
<reference evidence="2" key="1">
    <citation type="journal article" date="2019" name="Int. J. Syst. Evol. Microbiol.">
        <title>The Global Catalogue of Microorganisms (GCM) 10K type strain sequencing project: providing services to taxonomists for standard genome sequencing and annotation.</title>
        <authorList>
            <consortium name="The Broad Institute Genomics Platform"/>
            <consortium name="The Broad Institute Genome Sequencing Center for Infectious Disease"/>
            <person name="Wu L."/>
            <person name="Ma J."/>
        </authorList>
    </citation>
    <scope>NUCLEOTIDE SEQUENCE [LARGE SCALE GENOMIC DNA]</scope>
    <source>
        <strain evidence="2">JCM 31696</strain>
    </source>
</reference>
<feature type="non-terminal residue" evidence="1">
    <location>
        <position position="1"/>
    </location>
</feature>
<proteinExistence type="predicted"/>
<dbReference type="EMBL" id="JBHTIR010001652">
    <property type="protein sequence ID" value="MFD0852809.1"/>
    <property type="molecule type" value="Genomic_DNA"/>
</dbReference>
<evidence type="ECO:0000313" key="1">
    <source>
        <dbReference type="EMBL" id="MFD0852809.1"/>
    </source>
</evidence>
<evidence type="ECO:0008006" key="3">
    <source>
        <dbReference type="Google" id="ProtNLM"/>
    </source>
</evidence>
<name>A0ABW3CE88_9ACTN</name>